<gene>
    <name evidence="2" type="ORF">PNOK_0017100</name>
</gene>
<evidence type="ECO:0000313" key="3">
    <source>
        <dbReference type="Proteomes" id="UP000217199"/>
    </source>
</evidence>
<organism evidence="2 3">
    <name type="scientific">Pyrrhoderma noxium</name>
    <dbReference type="NCBI Taxonomy" id="2282107"/>
    <lineage>
        <taxon>Eukaryota</taxon>
        <taxon>Fungi</taxon>
        <taxon>Dikarya</taxon>
        <taxon>Basidiomycota</taxon>
        <taxon>Agaricomycotina</taxon>
        <taxon>Agaricomycetes</taxon>
        <taxon>Hymenochaetales</taxon>
        <taxon>Hymenochaetaceae</taxon>
        <taxon>Pyrrhoderma</taxon>
    </lineage>
</organism>
<accession>A0A286UU72</accession>
<evidence type="ECO:0000256" key="1">
    <source>
        <dbReference type="SAM" id="MobiDB-lite"/>
    </source>
</evidence>
<evidence type="ECO:0000313" key="2">
    <source>
        <dbReference type="EMBL" id="PAV23104.1"/>
    </source>
</evidence>
<sequence>MEYNLEKCSNGSSCLGLDLNIDSSTGTLPFEFPSVWADVRSYQSHLKEDNSQTSWINPGDHPENKKNNMTESIQMEETLRKTRKSFSLLPGEENLWFLVGDGLHEGIDRDFEKLVCEILDFNPFGQ</sequence>
<feature type="region of interest" description="Disordered" evidence="1">
    <location>
        <begin position="50"/>
        <end position="70"/>
    </location>
</feature>
<proteinExistence type="predicted"/>
<reference evidence="2 3" key="1">
    <citation type="journal article" date="2017" name="Mol. Ecol.">
        <title>Comparative and population genomic landscape of Phellinus noxius: A hypervariable fungus causing root rot in trees.</title>
        <authorList>
            <person name="Chung C.L."/>
            <person name="Lee T.J."/>
            <person name="Akiba M."/>
            <person name="Lee H.H."/>
            <person name="Kuo T.H."/>
            <person name="Liu D."/>
            <person name="Ke H.M."/>
            <person name="Yokoi T."/>
            <person name="Roa M.B."/>
            <person name="Lu M.J."/>
            <person name="Chang Y.Y."/>
            <person name="Ann P.J."/>
            <person name="Tsai J.N."/>
            <person name="Chen C.Y."/>
            <person name="Tzean S.S."/>
            <person name="Ota Y."/>
            <person name="Hattori T."/>
            <person name="Sahashi N."/>
            <person name="Liou R.F."/>
            <person name="Kikuchi T."/>
            <person name="Tsai I.J."/>
        </authorList>
    </citation>
    <scope>NUCLEOTIDE SEQUENCE [LARGE SCALE GENOMIC DNA]</scope>
    <source>
        <strain evidence="2 3">FFPRI411160</strain>
    </source>
</reference>
<dbReference type="InParanoid" id="A0A286UU72"/>
<protein>
    <submittedName>
        <fullName evidence="2">Uncharacterized protein</fullName>
    </submittedName>
</protein>
<keyword evidence="3" id="KW-1185">Reference proteome</keyword>
<dbReference type="Proteomes" id="UP000217199">
    <property type="component" value="Unassembled WGS sequence"/>
</dbReference>
<dbReference type="EMBL" id="NBII01000001">
    <property type="protein sequence ID" value="PAV23104.1"/>
    <property type="molecule type" value="Genomic_DNA"/>
</dbReference>
<name>A0A286UU72_9AGAM</name>
<comment type="caution">
    <text evidence="2">The sequence shown here is derived from an EMBL/GenBank/DDBJ whole genome shotgun (WGS) entry which is preliminary data.</text>
</comment>
<dbReference type="AlphaFoldDB" id="A0A286UU72"/>